<feature type="region of interest" description="Disordered" evidence="1">
    <location>
        <begin position="47"/>
        <end position="110"/>
    </location>
</feature>
<keyword evidence="2" id="KW-0732">Signal</keyword>
<comment type="caution">
    <text evidence="3">The sequence shown here is derived from an EMBL/GenBank/DDBJ whole genome shotgun (WGS) entry which is preliminary data.</text>
</comment>
<protein>
    <submittedName>
        <fullName evidence="3">Uncharacterized protein</fullName>
    </submittedName>
</protein>
<reference evidence="3" key="1">
    <citation type="submission" date="2023-05" db="EMBL/GenBank/DDBJ databases">
        <authorList>
            <person name="Stuckert A."/>
        </authorList>
    </citation>
    <scope>NUCLEOTIDE SEQUENCE</scope>
</reference>
<dbReference type="EMBL" id="CATNWA010020655">
    <property type="protein sequence ID" value="CAI9619308.1"/>
    <property type="molecule type" value="Genomic_DNA"/>
</dbReference>
<feature type="chain" id="PRO_5046887361" evidence="2">
    <location>
        <begin position="24"/>
        <end position="131"/>
    </location>
</feature>
<evidence type="ECO:0000313" key="3">
    <source>
        <dbReference type="EMBL" id="CAI9619308.1"/>
    </source>
</evidence>
<proteinExistence type="predicted"/>
<evidence type="ECO:0000256" key="1">
    <source>
        <dbReference type="SAM" id="MobiDB-lite"/>
    </source>
</evidence>
<evidence type="ECO:0000256" key="2">
    <source>
        <dbReference type="SAM" id="SignalP"/>
    </source>
</evidence>
<name>A0ABN9HI24_9NEOB</name>
<accession>A0ABN9HI24</accession>
<feature type="compositionally biased region" description="Pro residues" evidence="1">
    <location>
        <begin position="69"/>
        <end position="90"/>
    </location>
</feature>
<organism evidence="3 4">
    <name type="scientific">Staurois parvus</name>
    <dbReference type="NCBI Taxonomy" id="386267"/>
    <lineage>
        <taxon>Eukaryota</taxon>
        <taxon>Metazoa</taxon>
        <taxon>Chordata</taxon>
        <taxon>Craniata</taxon>
        <taxon>Vertebrata</taxon>
        <taxon>Euteleostomi</taxon>
        <taxon>Amphibia</taxon>
        <taxon>Batrachia</taxon>
        <taxon>Anura</taxon>
        <taxon>Neobatrachia</taxon>
        <taxon>Ranoidea</taxon>
        <taxon>Ranidae</taxon>
        <taxon>Staurois</taxon>
    </lineage>
</organism>
<dbReference type="Proteomes" id="UP001162483">
    <property type="component" value="Unassembled WGS sequence"/>
</dbReference>
<keyword evidence="4" id="KW-1185">Reference proteome</keyword>
<feature type="compositionally biased region" description="Polar residues" evidence="1">
    <location>
        <begin position="54"/>
        <end position="63"/>
    </location>
</feature>
<sequence>MEAIRTVRFTAVISILLTGLGGAREVRVQEGPLYRVLDNPISILCNVSGYEGPPTQNHSSGSCTGPAPRTSPSPSPAPRTPPTSPTPSSPPASAKGDIFIRRLSGDSTELHLQQVRRRGRGRLRVLPHPHH</sequence>
<gene>
    <name evidence="3" type="ORF">SPARVUS_LOCUS15816963</name>
</gene>
<feature type="signal peptide" evidence="2">
    <location>
        <begin position="1"/>
        <end position="23"/>
    </location>
</feature>
<evidence type="ECO:0000313" key="4">
    <source>
        <dbReference type="Proteomes" id="UP001162483"/>
    </source>
</evidence>